<name>A0A0M4CXK8_9BACT</name>
<dbReference type="Gene3D" id="1.20.1510.10">
    <property type="entry name" value="Cation efflux protein transmembrane domain"/>
    <property type="match status" value="1"/>
</dbReference>
<evidence type="ECO:0000256" key="8">
    <source>
        <dbReference type="ARBA" id="ARBA00023136"/>
    </source>
</evidence>
<evidence type="ECO:0000256" key="7">
    <source>
        <dbReference type="ARBA" id="ARBA00023065"/>
    </source>
</evidence>
<dbReference type="PANTHER" id="PTHR11562:SF17">
    <property type="entry name" value="RE54080P-RELATED"/>
    <property type="match status" value="1"/>
</dbReference>
<evidence type="ECO:0000256" key="1">
    <source>
        <dbReference type="ARBA" id="ARBA00004141"/>
    </source>
</evidence>
<evidence type="ECO:0000256" key="2">
    <source>
        <dbReference type="ARBA" id="ARBA00008873"/>
    </source>
</evidence>
<keyword evidence="5" id="KW-0864">Zinc transport</keyword>
<feature type="transmembrane region" description="Helical" evidence="10">
    <location>
        <begin position="175"/>
        <end position="195"/>
    </location>
</feature>
<dbReference type="GO" id="GO:0005886">
    <property type="term" value="C:plasma membrane"/>
    <property type="evidence" value="ECO:0007669"/>
    <property type="project" value="TreeGrafter"/>
</dbReference>
<evidence type="ECO:0000256" key="9">
    <source>
        <dbReference type="SAM" id="MobiDB-lite"/>
    </source>
</evidence>
<keyword evidence="3" id="KW-0813">Transport</keyword>
<dbReference type="Pfam" id="PF01545">
    <property type="entry name" value="Cation_efflux"/>
    <property type="match status" value="1"/>
</dbReference>
<dbReference type="PANTHER" id="PTHR11562">
    <property type="entry name" value="CATION EFFLUX PROTEIN/ ZINC TRANSPORTER"/>
    <property type="match status" value="1"/>
</dbReference>
<dbReference type="RefSeq" id="WP_053549213.1">
    <property type="nucleotide sequence ID" value="NZ_CP010802.1"/>
</dbReference>
<dbReference type="KEGG" id="des:DSOUD_0165"/>
<evidence type="ECO:0000313" key="13">
    <source>
        <dbReference type="EMBL" id="ALC14965.1"/>
    </source>
</evidence>
<feature type="transmembrane region" description="Helical" evidence="10">
    <location>
        <begin position="82"/>
        <end position="99"/>
    </location>
</feature>
<dbReference type="GO" id="GO:0005385">
    <property type="term" value="F:zinc ion transmembrane transporter activity"/>
    <property type="evidence" value="ECO:0007669"/>
    <property type="project" value="TreeGrafter"/>
</dbReference>
<accession>A0A0M4CXK8</accession>
<protein>
    <submittedName>
        <fullName evidence="13">Cation diffusion facilitator family transporter</fullName>
    </submittedName>
</protein>
<dbReference type="EMBL" id="CP010802">
    <property type="protein sequence ID" value="ALC14965.1"/>
    <property type="molecule type" value="Genomic_DNA"/>
</dbReference>
<evidence type="ECO:0000256" key="10">
    <source>
        <dbReference type="SAM" id="Phobius"/>
    </source>
</evidence>
<feature type="transmembrane region" description="Helical" evidence="10">
    <location>
        <begin position="119"/>
        <end position="137"/>
    </location>
</feature>
<organism evidence="13 14">
    <name type="scientific">Desulfuromonas soudanensis</name>
    <dbReference type="NCBI Taxonomy" id="1603606"/>
    <lineage>
        <taxon>Bacteria</taxon>
        <taxon>Pseudomonadati</taxon>
        <taxon>Thermodesulfobacteriota</taxon>
        <taxon>Desulfuromonadia</taxon>
        <taxon>Desulfuromonadales</taxon>
        <taxon>Desulfuromonadaceae</taxon>
        <taxon>Desulfuromonas</taxon>
    </lineage>
</organism>
<dbReference type="InterPro" id="IPR027469">
    <property type="entry name" value="Cation_efflux_TMD_sf"/>
</dbReference>
<feature type="transmembrane region" description="Helical" evidence="10">
    <location>
        <begin position="41"/>
        <end position="62"/>
    </location>
</feature>
<evidence type="ECO:0000313" key="14">
    <source>
        <dbReference type="Proteomes" id="UP000057158"/>
    </source>
</evidence>
<dbReference type="InterPro" id="IPR058533">
    <property type="entry name" value="Cation_efflux_TM"/>
</dbReference>
<dbReference type="SUPFAM" id="SSF161111">
    <property type="entry name" value="Cation efflux protein transmembrane domain-like"/>
    <property type="match status" value="1"/>
</dbReference>
<feature type="domain" description="Cation efflux protein transmembrane" evidence="11">
    <location>
        <begin position="18"/>
        <end position="206"/>
    </location>
</feature>
<evidence type="ECO:0000259" key="12">
    <source>
        <dbReference type="Pfam" id="PF16916"/>
    </source>
</evidence>
<keyword evidence="7" id="KW-0406">Ion transport</keyword>
<evidence type="ECO:0000259" key="11">
    <source>
        <dbReference type="Pfam" id="PF01545"/>
    </source>
</evidence>
<dbReference type="STRING" id="1603606.DSOUD_0165"/>
<dbReference type="Pfam" id="PF16916">
    <property type="entry name" value="ZT_dimer"/>
    <property type="match status" value="1"/>
</dbReference>
<dbReference type="AlphaFoldDB" id="A0A0M4CXK8"/>
<feature type="transmembrane region" description="Helical" evidence="10">
    <location>
        <begin position="15"/>
        <end position="35"/>
    </location>
</feature>
<dbReference type="InterPro" id="IPR002524">
    <property type="entry name" value="Cation_efflux"/>
</dbReference>
<reference evidence="13 14" key="1">
    <citation type="submission" date="2015-07" db="EMBL/GenBank/DDBJ databases">
        <title>Isolation and Genomic Characterization of a Novel Halophilic Metal-Reducing Deltaproteobacterium from the Deep Subsurface.</title>
        <authorList>
            <person name="Badalamenti J.P."/>
            <person name="Summers Z.M."/>
            <person name="Gralnick J.A."/>
            <person name="Bond D.R."/>
        </authorList>
    </citation>
    <scope>NUCLEOTIDE SEQUENCE [LARGE SCALE GENOMIC DNA]</scope>
    <source>
        <strain evidence="13 14">WTL</strain>
    </source>
</reference>
<dbReference type="OrthoDB" id="9809646at2"/>
<proteinExistence type="inferred from homology"/>
<keyword evidence="4 10" id="KW-0812">Transmembrane</keyword>
<dbReference type="Proteomes" id="UP000057158">
    <property type="component" value="Chromosome"/>
</dbReference>
<dbReference type="InterPro" id="IPR036837">
    <property type="entry name" value="Cation_efflux_CTD_sf"/>
</dbReference>
<dbReference type="PATRIC" id="fig|1603606.3.peg.185"/>
<evidence type="ECO:0000256" key="3">
    <source>
        <dbReference type="ARBA" id="ARBA00022448"/>
    </source>
</evidence>
<feature type="region of interest" description="Disordered" evidence="9">
    <location>
        <begin position="301"/>
        <end position="321"/>
    </location>
</feature>
<feature type="domain" description="Cation efflux protein cytoplasmic" evidence="12">
    <location>
        <begin position="210"/>
        <end position="283"/>
    </location>
</feature>
<evidence type="ECO:0000256" key="6">
    <source>
        <dbReference type="ARBA" id="ARBA00022989"/>
    </source>
</evidence>
<feature type="transmembrane region" description="Helical" evidence="10">
    <location>
        <begin position="149"/>
        <end position="169"/>
    </location>
</feature>
<sequence length="321" mass="35404">MPAGNHLDRSITRGFRFAIALTAVTLVAEVVGGFWTNSLALLSDAAHVFMDLFALVLSLMAIQLANRPATDRRTYGWHRAEIFASLINGLTLFVIAAGILHEAWGRFQHPEAVKSKEMFFIAVIGLVMNLIAASRLHGHAGEDLNVRSAFLHVLGDAIASVGVIIGGLIMLYTEWYVVDALISVGIVVIIAFGSLRILREAVHILIEGVPRHVDLDEVVTKMRAVDGVNDVHHLHVWSICSHITVLSAHIDIEPDYRLRQGEIVGAIEEMLDHDYHITESTLQGECSRCVTGPVIQQLRHRPRRSSLCSHGHGGHDHDHHD</sequence>
<evidence type="ECO:0000256" key="5">
    <source>
        <dbReference type="ARBA" id="ARBA00022906"/>
    </source>
</evidence>
<comment type="subcellular location">
    <subcellularLocation>
        <location evidence="1">Membrane</location>
        <topology evidence="1">Multi-pass membrane protein</topology>
    </subcellularLocation>
</comment>
<dbReference type="NCBIfam" id="TIGR01297">
    <property type="entry name" value="CDF"/>
    <property type="match status" value="1"/>
</dbReference>
<keyword evidence="14" id="KW-1185">Reference proteome</keyword>
<keyword evidence="5" id="KW-0862">Zinc</keyword>
<gene>
    <name evidence="13" type="primary">dmeF</name>
    <name evidence="13" type="ORF">DSOUD_0165</name>
</gene>
<dbReference type="InterPro" id="IPR027470">
    <property type="entry name" value="Cation_efflux_CTD"/>
</dbReference>
<keyword evidence="6 10" id="KW-1133">Transmembrane helix</keyword>
<comment type="similarity">
    <text evidence="2">Belongs to the cation diffusion facilitator (CDF) transporter (TC 2.A.4) family. SLC30A subfamily.</text>
</comment>
<dbReference type="InterPro" id="IPR050681">
    <property type="entry name" value="CDF/SLC30A"/>
</dbReference>
<evidence type="ECO:0000256" key="4">
    <source>
        <dbReference type="ARBA" id="ARBA00022692"/>
    </source>
</evidence>
<keyword evidence="8 10" id="KW-0472">Membrane</keyword>
<dbReference type="SUPFAM" id="SSF160240">
    <property type="entry name" value="Cation efflux protein cytoplasmic domain-like"/>
    <property type="match status" value="1"/>
</dbReference>